<gene>
    <name evidence="11" type="ORF">GS398_06560</name>
</gene>
<evidence type="ECO:0000256" key="5">
    <source>
        <dbReference type="ARBA" id="ARBA00022833"/>
    </source>
</evidence>
<sequence>MIYITRRESFNSAHKLFKEEWTDERNLETFGKCSNPNWHGHNYYLYVTVKGEIDPVTGFVMDLKELKRLTRVYVTDKLDHRNINLDVDFMKGKMASTEVLAVEIFNQLKPHVEANGAFLHRVRLWETENNYVDYFGE</sequence>
<evidence type="ECO:0000256" key="9">
    <source>
        <dbReference type="PIRSR" id="PIRSR006113-1"/>
    </source>
</evidence>
<protein>
    <recommendedName>
        <fullName evidence="3 8">6-carboxy-5,6,7,8-tetrahydropterin synthase</fullName>
        <ecNumber evidence="8">4.-.-.-</ecNumber>
    </recommendedName>
</protein>
<dbReference type="InterPro" id="IPR007115">
    <property type="entry name" value="6-PTP_synth/QueD"/>
</dbReference>
<dbReference type="SUPFAM" id="SSF55620">
    <property type="entry name" value="Tetrahydrobiopterin biosynthesis enzymes-like"/>
    <property type="match status" value="1"/>
</dbReference>
<evidence type="ECO:0000256" key="7">
    <source>
        <dbReference type="ARBA" id="ARBA00048807"/>
    </source>
</evidence>
<organism evidence="11 12">
    <name type="scientific">Hufsiella ginkgonis</name>
    <dbReference type="NCBI Taxonomy" id="2695274"/>
    <lineage>
        <taxon>Bacteria</taxon>
        <taxon>Pseudomonadati</taxon>
        <taxon>Bacteroidota</taxon>
        <taxon>Sphingobacteriia</taxon>
        <taxon>Sphingobacteriales</taxon>
        <taxon>Sphingobacteriaceae</taxon>
        <taxon>Hufsiella</taxon>
    </lineage>
</organism>
<name>A0A7K1XVE4_9SPHI</name>
<evidence type="ECO:0000256" key="1">
    <source>
        <dbReference type="ARBA" id="ARBA00005061"/>
    </source>
</evidence>
<dbReference type="EC" id="4.-.-.-" evidence="8"/>
<dbReference type="PIRSF" id="PIRSF006113">
    <property type="entry name" value="PTP_synth"/>
    <property type="match status" value="1"/>
</dbReference>
<dbReference type="UniPathway" id="UPA00391"/>
<dbReference type="InterPro" id="IPR038418">
    <property type="entry name" value="6-PTP_synth/QueD_sf"/>
</dbReference>
<feature type="active site" description="Charge relay system" evidence="9">
    <location>
        <position position="80"/>
    </location>
</feature>
<dbReference type="GO" id="GO:0070497">
    <property type="term" value="F:6-carboxytetrahydropterin synthase activity"/>
    <property type="evidence" value="ECO:0007669"/>
    <property type="project" value="UniProtKB-EC"/>
</dbReference>
<keyword evidence="5 8" id="KW-0862">Zinc</keyword>
<feature type="active site" description="Charge relay system" evidence="9">
    <location>
        <position position="126"/>
    </location>
</feature>
<keyword evidence="4 8" id="KW-0479">Metal-binding</keyword>
<dbReference type="Pfam" id="PF01242">
    <property type="entry name" value="PTPS"/>
    <property type="match status" value="1"/>
</dbReference>
<feature type="active site" description="Proton acceptor" evidence="9">
    <location>
        <position position="33"/>
    </location>
</feature>
<evidence type="ECO:0000313" key="12">
    <source>
        <dbReference type="Proteomes" id="UP000451233"/>
    </source>
</evidence>
<comment type="catalytic activity">
    <reaction evidence="7 8">
        <text>7,8-dihydroneopterin 3'-triphosphate + H2O = 6-carboxy-5,6,7,8-tetrahydropterin + triphosphate + acetaldehyde + 2 H(+)</text>
        <dbReference type="Rhea" id="RHEA:27966"/>
        <dbReference type="ChEBI" id="CHEBI:15343"/>
        <dbReference type="ChEBI" id="CHEBI:15377"/>
        <dbReference type="ChEBI" id="CHEBI:15378"/>
        <dbReference type="ChEBI" id="CHEBI:18036"/>
        <dbReference type="ChEBI" id="CHEBI:58462"/>
        <dbReference type="ChEBI" id="CHEBI:61032"/>
        <dbReference type="EC" id="4.1.2.50"/>
    </reaction>
</comment>
<evidence type="ECO:0000256" key="10">
    <source>
        <dbReference type="PIRSR" id="PIRSR006113-2"/>
    </source>
</evidence>
<keyword evidence="12" id="KW-1185">Reference proteome</keyword>
<dbReference type="Proteomes" id="UP000451233">
    <property type="component" value="Unassembled WGS sequence"/>
</dbReference>
<dbReference type="PANTHER" id="PTHR12589:SF7">
    <property type="entry name" value="6-PYRUVOYL TETRAHYDROBIOPTERIN SYNTHASE"/>
    <property type="match status" value="1"/>
</dbReference>
<comment type="caution">
    <text evidence="11">The sequence shown here is derived from an EMBL/GenBank/DDBJ whole genome shotgun (WGS) entry which is preliminary data.</text>
</comment>
<comment type="similarity">
    <text evidence="2 8">Belongs to the PTPS family. QueD subfamily.</text>
</comment>
<dbReference type="GO" id="GO:0046872">
    <property type="term" value="F:metal ion binding"/>
    <property type="evidence" value="ECO:0007669"/>
    <property type="project" value="UniProtKB-KW"/>
</dbReference>
<evidence type="ECO:0000256" key="6">
    <source>
        <dbReference type="ARBA" id="ARBA00023239"/>
    </source>
</evidence>
<feature type="binding site" evidence="10">
    <location>
        <position position="39"/>
    </location>
    <ligand>
        <name>Zn(2+)</name>
        <dbReference type="ChEBI" id="CHEBI:29105"/>
    </ligand>
</feature>
<dbReference type="GO" id="GO:0008616">
    <property type="term" value="P:tRNA queuosine(34) biosynthetic process"/>
    <property type="evidence" value="ECO:0007669"/>
    <property type="project" value="UniProtKB-KW"/>
</dbReference>
<proteinExistence type="inferred from homology"/>
<dbReference type="PANTHER" id="PTHR12589">
    <property type="entry name" value="PYRUVOYL TETRAHYDROBIOPTERIN SYNTHASE"/>
    <property type="match status" value="1"/>
</dbReference>
<keyword evidence="8" id="KW-0671">Queuosine biosynthesis</keyword>
<comment type="cofactor">
    <cofactor evidence="8 10">
        <name>Zn(2+)</name>
        <dbReference type="ChEBI" id="CHEBI:29105"/>
    </cofactor>
    <text evidence="8 10">Binds 1 zinc ion per subunit.</text>
</comment>
<reference evidence="11 12" key="1">
    <citation type="submission" date="2019-11" db="EMBL/GenBank/DDBJ databases">
        <title>Pedobacter sp. HMF7056 Genome sequencing and assembly.</title>
        <authorList>
            <person name="Kang H."/>
            <person name="Kim H."/>
            <person name="Joh K."/>
        </authorList>
    </citation>
    <scope>NUCLEOTIDE SEQUENCE [LARGE SCALE GENOMIC DNA]</scope>
    <source>
        <strain evidence="11 12">HMF7056</strain>
    </source>
</reference>
<feature type="binding site" evidence="10">
    <location>
        <position position="41"/>
    </location>
    <ligand>
        <name>Zn(2+)</name>
        <dbReference type="ChEBI" id="CHEBI:29105"/>
    </ligand>
</feature>
<dbReference type="AlphaFoldDB" id="A0A7K1XVE4"/>
<evidence type="ECO:0000313" key="11">
    <source>
        <dbReference type="EMBL" id="MXV14954.1"/>
    </source>
</evidence>
<dbReference type="FunFam" id="3.30.479.10:FF:000003">
    <property type="entry name" value="6-pyruvoyl tetrahydrobiopterin synthase"/>
    <property type="match status" value="1"/>
</dbReference>
<evidence type="ECO:0000256" key="3">
    <source>
        <dbReference type="ARBA" id="ARBA00018141"/>
    </source>
</evidence>
<evidence type="ECO:0000256" key="2">
    <source>
        <dbReference type="ARBA" id="ARBA00008900"/>
    </source>
</evidence>
<evidence type="ECO:0000256" key="8">
    <source>
        <dbReference type="PIRNR" id="PIRNR006113"/>
    </source>
</evidence>
<feature type="binding site" evidence="10">
    <location>
        <position position="14"/>
    </location>
    <ligand>
        <name>Zn(2+)</name>
        <dbReference type="ChEBI" id="CHEBI:29105"/>
    </ligand>
</feature>
<dbReference type="EMBL" id="WVHS01000001">
    <property type="protein sequence ID" value="MXV14954.1"/>
    <property type="molecule type" value="Genomic_DNA"/>
</dbReference>
<evidence type="ECO:0000256" key="4">
    <source>
        <dbReference type="ARBA" id="ARBA00022723"/>
    </source>
</evidence>
<dbReference type="RefSeq" id="WP_160905890.1">
    <property type="nucleotide sequence ID" value="NZ_WVHS01000001.1"/>
</dbReference>
<keyword evidence="6 8" id="KW-0456">Lyase</keyword>
<comment type="pathway">
    <text evidence="1 8">Purine metabolism; 7-cyano-7-deazaguanine biosynthesis.</text>
</comment>
<accession>A0A7K1XVE4</accession>
<dbReference type="Gene3D" id="3.30.479.10">
    <property type="entry name" value="6-pyruvoyl tetrahydropterin synthase/QueD"/>
    <property type="match status" value="1"/>
</dbReference>